<comment type="subcellular location">
    <subcellularLocation>
        <location evidence="1">Membrane</location>
        <topology evidence="1">Multi-pass membrane protein</topology>
    </subcellularLocation>
</comment>
<feature type="region of interest" description="Disordered" evidence="6">
    <location>
        <begin position="376"/>
        <end position="403"/>
    </location>
</feature>
<accession>A0A4S8SH13</accession>
<keyword evidence="4 7" id="KW-0472">Membrane</keyword>
<dbReference type="EMBL" id="QZAF01000223">
    <property type="protein sequence ID" value="THV69954.1"/>
    <property type="molecule type" value="Genomic_DNA"/>
</dbReference>
<gene>
    <name evidence="9" type="ORF">D6D28_05508</name>
</gene>
<evidence type="ECO:0000259" key="8">
    <source>
        <dbReference type="Pfam" id="PF20684"/>
    </source>
</evidence>
<feature type="region of interest" description="Disordered" evidence="6">
    <location>
        <begin position="303"/>
        <end position="325"/>
    </location>
</feature>
<feature type="transmembrane region" description="Helical" evidence="7">
    <location>
        <begin position="106"/>
        <end position="128"/>
    </location>
</feature>
<feature type="transmembrane region" description="Helical" evidence="7">
    <location>
        <begin position="220"/>
        <end position="245"/>
    </location>
</feature>
<organism evidence="9 10">
    <name type="scientific">Aureobasidium pullulans</name>
    <name type="common">Black yeast</name>
    <name type="synonym">Pullularia pullulans</name>
    <dbReference type="NCBI Taxonomy" id="5580"/>
    <lineage>
        <taxon>Eukaryota</taxon>
        <taxon>Fungi</taxon>
        <taxon>Dikarya</taxon>
        <taxon>Ascomycota</taxon>
        <taxon>Pezizomycotina</taxon>
        <taxon>Dothideomycetes</taxon>
        <taxon>Dothideomycetidae</taxon>
        <taxon>Dothideales</taxon>
        <taxon>Saccotheciaceae</taxon>
        <taxon>Aureobasidium</taxon>
    </lineage>
</organism>
<reference evidence="9 10" key="1">
    <citation type="submission" date="2018-10" db="EMBL/GenBank/DDBJ databases">
        <title>Fifty Aureobasidium pullulans genomes reveal a recombining polyextremotolerant generalist.</title>
        <authorList>
            <person name="Gostincar C."/>
            <person name="Turk M."/>
            <person name="Zajc J."/>
            <person name="Gunde-Cimerman N."/>
        </authorList>
    </citation>
    <scope>NUCLEOTIDE SEQUENCE [LARGE SCALE GENOMIC DNA]</scope>
    <source>
        <strain evidence="9 10">EXF-11900</strain>
    </source>
</reference>
<proteinExistence type="inferred from homology"/>
<sequence>MPAINFSKLARRDIMQEMVSQDDNAWTILAITGSWCFLALIVVVMRVYTRLVMVRYLGWDDIAAVVTMVFGVVVWGCFIGEANWALGKHVSAITPDMLHHYSRWQFAHGMLMVWALHGMKIAFAIFLLRLSNGKIFRRTLFVVMFFMTVYTTVSWLTILLGCAPISANWNGRNGKCIPLNAFKGLGITYSILGMLTDATLALIPVPVISSMQLNLRTKVCLLLAFGMGLATVACGAVKTYHLYYYFEDPDRLYYNSYFVWGALELYVGIIAACLVSLKPLIASFLDKAKSTLVTSAAIAKSLHHGTPRPISPHQHSPKFDEKDEQRQQFNTFNTQNFPRIEICSVSDYEMPDLPIVVEQPKVFRVELEAEDFPTPLSSNPIIASPPKSKRKHRPAPLNREAYSRRNTLELPCMGGVLTSPSPTYLPSAIDLDFLDLIKGRDPETLQQQQPMEEQLAASRFSASTTSGIDSPATMNRDSTARSSLSVPNICGLLTSPSPTFLPSPSDGDLDFFSLIRCRDPEVIAAGKVSSSRRTTIISIPEEYAPAFPVSRRATLAHARYQSIDFSCEPVTATSQTVQRVGAGEVRRRPSMAPSAKSTTSAFLCPPIHGEDFRESQMFFHVMSSGQFRSTAETAAKQLEADELPLSPLSLDPTQEMVLREQHGYVGFSPVSDGGFDDLASRERVDSSHAALKKDE</sequence>
<evidence type="ECO:0000313" key="10">
    <source>
        <dbReference type="Proteomes" id="UP000304951"/>
    </source>
</evidence>
<keyword evidence="3 7" id="KW-1133">Transmembrane helix</keyword>
<evidence type="ECO:0000256" key="3">
    <source>
        <dbReference type="ARBA" id="ARBA00022989"/>
    </source>
</evidence>
<dbReference type="AlphaFoldDB" id="A0A4S8SH13"/>
<evidence type="ECO:0000256" key="2">
    <source>
        <dbReference type="ARBA" id="ARBA00022692"/>
    </source>
</evidence>
<comment type="caution">
    <text evidence="9">The sequence shown here is derived from an EMBL/GenBank/DDBJ whole genome shotgun (WGS) entry which is preliminary data.</text>
</comment>
<feature type="transmembrane region" description="Helical" evidence="7">
    <location>
        <begin position="140"/>
        <end position="167"/>
    </location>
</feature>
<dbReference type="InterPro" id="IPR052337">
    <property type="entry name" value="SAT4-like"/>
</dbReference>
<dbReference type="PANTHER" id="PTHR33048:SF167">
    <property type="entry name" value="INTEGRAL MEMBRANE PROTEIN"/>
    <property type="match status" value="1"/>
</dbReference>
<protein>
    <recommendedName>
        <fullName evidence="8">Rhodopsin domain-containing protein</fullName>
    </recommendedName>
</protein>
<evidence type="ECO:0000313" key="9">
    <source>
        <dbReference type="EMBL" id="THV69954.1"/>
    </source>
</evidence>
<evidence type="ECO:0000256" key="4">
    <source>
        <dbReference type="ARBA" id="ARBA00023136"/>
    </source>
</evidence>
<feature type="compositionally biased region" description="Basic and acidic residues" evidence="6">
    <location>
        <begin position="678"/>
        <end position="695"/>
    </location>
</feature>
<feature type="region of interest" description="Disordered" evidence="6">
    <location>
        <begin position="670"/>
        <end position="695"/>
    </location>
</feature>
<evidence type="ECO:0000256" key="6">
    <source>
        <dbReference type="SAM" id="MobiDB-lite"/>
    </source>
</evidence>
<dbReference type="PANTHER" id="PTHR33048">
    <property type="entry name" value="PTH11-LIKE INTEGRAL MEMBRANE PROTEIN (AFU_ORTHOLOGUE AFUA_5G11245)"/>
    <property type="match status" value="1"/>
</dbReference>
<comment type="similarity">
    <text evidence="5">Belongs to the SAT4 family.</text>
</comment>
<evidence type="ECO:0000256" key="7">
    <source>
        <dbReference type="SAM" id="Phobius"/>
    </source>
</evidence>
<dbReference type="GO" id="GO:0016020">
    <property type="term" value="C:membrane"/>
    <property type="evidence" value="ECO:0007669"/>
    <property type="project" value="UniProtKB-SubCell"/>
</dbReference>
<dbReference type="Proteomes" id="UP000304951">
    <property type="component" value="Unassembled WGS sequence"/>
</dbReference>
<feature type="transmembrane region" description="Helical" evidence="7">
    <location>
        <begin position="25"/>
        <end position="49"/>
    </location>
</feature>
<feature type="transmembrane region" description="Helical" evidence="7">
    <location>
        <begin position="257"/>
        <end position="277"/>
    </location>
</feature>
<feature type="transmembrane region" description="Helical" evidence="7">
    <location>
        <begin position="187"/>
        <end position="208"/>
    </location>
</feature>
<feature type="transmembrane region" description="Helical" evidence="7">
    <location>
        <begin position="61"/>
        <end position="86"/>
    </location>
</feature>
<feature type="domain" description="Rhodopsin" evidence="8">
    <location>
        <begin position="45"/>
        <end position="282"/>
    </location>
</feature>
<dbReference type="Pfam" id="PF20684">
    <property type="entry name" value="Fung_rhodopsin"/>
    <property type="match status" value="1"/>
</dbReference>
<keyword evidence="2 7" id="KW-0812">Transmembrane</keyword>
<evidence type="ECO:0000256" key="1">
    <source>
        <dbReference type="ARBA" id="ARBA00004141"/>
    </source>
</evidence>
<evidence type="ECO:0000256" key="5">
    <source>
        <dbReference type="ARBA" id="ARBA00038359"/>
    </source>
</evidence>
<feature type="region of interest" description="Disordered" evidence="6">
    <location>
        <begin position="461"/>
        <end position="480"/>
    </location>
</feature>
<name>A0A4S8SH13_AURPU</name>
<dbReference type="InterPro" id="IPR049326">
    <property type="entry name" value="Rhodopsin_dom_fungi"/>
</dbReference>